<dbReference type="EMBL" id="JBJXBP010000008">
    <property type="protein sequence ID" value="KAL3812386.1"/>
    <property type="molecule type" value="Genomic_DNA"/>
</dbReference>
<organism evidence="6 7">
    <name type="scientific">Penstemon smallii</name>
    <dbReference type="NCBI Taxonomy" id="265156"/>
    <lineage>
        <taxon>Eukaryota</taxon>
        <taxon>Viridiplantae</taxon>
        <taxon>Streptophyta</taxon>
        <taxon>Embryophyta</taxon>
        <taxon>Tracheophyta</taxon>
        <taxon>Spermatophyta</taxon>
        <taxon>Magnoliopsida</taxon>
        <taxon>eudicotyledons</taxon>
        <taxon>Gunneridae</taxon>
        <taxon>Pentapetalae</taxon>
        <taxon>asterids</taxon>
        <taxon>lamiids</taxon>
        <taxon>Lamiales</taxon>
        <taxon>Plantaginaceae</taxon>
        <taxon>Cheloneae</taxon>
        <taxon>Penstemon</taxon>
    </lineage>
</organism>
<keyword evidence="7" id="KW-1185">Reference proteome</keyword>
<feature type="chain" id="PRO_5044890260" description="Knottins-like domain-containing protein" evidence="4">
    <location>
        <begin position="23"/>
        <end position="74"/>
    </location>
</feature>
<dbReference type="SUPFAM" id="SSF57095">
    <property type="entry name" value="Scorpion toxin-like"/>
    <property type="match status" value="1"/>
</dbReference>
<keyword evidence="3" id="KW-1015">Disulfide bond</keyword>
<keyword evidence="4" id="KW-0732">Signal</keyword>
<dbReference type="Proteomes" id="UP001634393">
    <property type="component" value="Unassembled WGS sequence"/>
</dbReference>
<sequence length="74" mass="7981">MGYFSTFFLVLLLLLVTELGPAAKKIYCDRLSRDFEGWCFRSASCANVCKGEGGTDGKCGGFQCVCTHVCADGL</sequence>
<dbReference type="PANTHER" id="PTHR33147">
    <property type="entry name" value="DEFENSIN-LIKE PROTEIN 1"/>
    <property type="match status" value="1"/>
</dbReference>
<accession>A0ABD3RKU0</accession>
<dbReference type="Gene3D" id="3.30.30.10">
    <property type="entry name" value="Knottin, scorpion toxin-like"/>
    <property type="match status" value="1"/>
</dbReference>
<reference evidence="6 7" key="1">
    <citation type="submission" date="2024-12" db="EMBL/GenBank/DDBJ databases">
        <title>The unique morphological basis and parallel evolutionary history of personate flowers in Penstemon.</title>
        <authorList>
            <person name="Depatie T.H."/>
            <person name="Wessinger C.A."/>
        </authorList>
    </citation>
    <scope>NUCLEOTIDE SEQUENCE [LARGE SCALE GENOMIC DNA]</scope>
    <source>
        <strain evidence="6">WTNN_2</strain>
        <tissue evidence="6">Leaf</tissue>
    </source>
</reference>
<keyword evidence="2" id="KW-0964">Secreted</keyword>
<gene>
    <name evidence="6" type="ORF">ACJIZ3_013654</name>
</gene>
<dbReference type="PANTHER" id="PTHR33147:SF26">
    <property type="entry name" value="DEFENSIN-LIKE PROTEIN 7-RELATED"/>
    <property type="match status" value="1"/>
</dbReference>
<evidence type="ECO:0000313" key="6">
    <source>
        <dbReference type="EMBL" id="KAL3812386.1"/>
    </source>
</evidence>
<evidence type="ECO:0000256" key="3">
    <source>
        <dbReference type="ARBA" id="ARBA00023157"/>
    </source>
</evidence>
<dbReference type="InterPro" id="IPR003614">
    <property type="entry name" value="Knottins"/>
</dbReference>
<evidence type="ECO:0000256" key="4">
    <source>
        <dbReference type="SAM" id="SignalP"/>
    </source>
</evidence>
<evidence type="ECO:0000259" key="5">
    <source>
        <dbReference type="SMART" id="SM00505"/>
    </source>
</evidence>
<dbReference type="GO" id="GO:0005576">
    <property type="term" value="C:extracellular region"/>
    <property type="evidence" value="ECO:0007669"/>
    <property type="project" value="UniProtKB-SubCell"/>
</dbReference>
<protein>
    <recommendedName>
        <fullName evidence="5">Knottins-like domain-containing protein</fullName>
    </recommendedName>
</protein>
<dbReference type="Pfam" id="PF00304">
    <property type="entry name" value="Gamma-thionin"/>
    <property type="match status" value="1"/>
</dbReference>
<dbReference type="SMART" id="SM00505">
    <property type="entry name" value="Knot1"/>
    <property type="match status" value="1"/>
</dbReference>
<evidence type="ECO:0000256" key="2">
    <source>
        <dbReference type="ARBA" id="ARBA00022525"/>
    </source>
</evidence>
<evidence type="ECO:0000313" key="7">
    <source>
        <dbReference type="Proteomes" id="UP001634393"/>
    </source>
</evidence>
<dbReference type="InterPro" id="IPR036574">
    <property type="entry name" value="Scorpion_toxin-like_sf"/>
</dbReference>
<evidence type="ECO:0000256" key="1">
    <source>
        <dbReference type="ARBA" id="ARBA00004613"/>
    </source>
</evidence>
<comment type="caution">
    <text evidence="6">The sequence shown here is derived from an EMBL/GenBank/DDBJ whole genome shotgun (WGS) entry which is preliminary data.</text>
</comment>
<dbReference type="AlphaFoldDB" id="A0ABD3RKU0"/>
<comment type="subcellular location">
    <subcellularLocation>
        <location evidence="1">Secreted</location>
    </subcellularLocation>
</comment>
<feature type="signal peptide" evidence="4">
    <location>
        <begin position="1"/>
        <end position="22"/>
    </location>
</feature>
<proteinExistence type="predicted"/>
<feature type="domain" description="Knottins-like" evidence="5">
    <location>
        <begin position="27"/>
        <end position="70"/>
    </location>
</feature>
<name>A0ABD3RKU0_9LAMI</name>